<evidence type="ECO:0000313" key="1">
    <source>
        <dbReference type="EMBL" id="ETM50498.1"/>
    </source>
</evidence>
<protein>
    <recommendedName>
        <fullName evidence="2">MULE transposase domain-containing protein</fullName>
    </recommendedName>
</protein>
<sequence length="115" mass="12950">MECGAQINACVQVHGKSIPMFVLRITSARLAHSHPLNKHIFNQYPHNRNALEPDVVNPVNELRNAGAKKTSILKYIIDNSNCNPTNQDVHNLVRKLKKQDETGMWCCNSHGNSSY</sequence>
<dbReference type="AlphaFoldDB" id="W2NRB6"/>
<proteinExistence type="predicted"/>
<dbReference type="Proteomes" id="UP000054532">
    <property type="component" value="Unassembled WGS sequence"/>
</dbReference>
<evidence type="ECO:0008006" key="2">
    <source>
        <dbReference type="Google" id="ProtNLM"/>
    </source>
</evidence>
<accession>W2NRB6</accession>
<organism evidence="1">
    <name type="scientific">Phytophthora nicotianae</name>
    <name type="common">Potato buckeye rot agent</name>
    <name type="synonym">Phytophthora parasitica</name>
    <dbReference type="NCBI Taxonomy" id="4792"/>
    <lineage>
        <taxon>Eukaryota</taxon>
        <taxon>Sar</taxon>
        <taxon>Stramenopiles</taxon>
        <taxon>Oomycota</taxon>
        <taxon>Peronosporomycetes</taxon>
        <taxon>Peronosporales</taxon>
        <taxon>Peronosporaceae</taxon>
        <taxon>Phytophthora</taxon>
    </lineage>
</organism>
<gene>
    <name evidence="1" type="ORF">L914_05478</name>
</gene>
<dbReference type="EMBL" id="KI691981">
    <property type="protein sequence ID" value="ETM50498.1"/>
    <property type="molecule type" value="Genomic_DNA"/>
</dbReference>
<reference evidence="1" key="1">
    <citation type="submission" date="2013-11" db="EMBL/GenBank/DDBJ databases">
        <title>The Genome Sequence of Phytophthora parasitica IAC_01/95.</title>
        <authorList>
            <consortium name="The Broad Institute Genomics Platform"/>
            <person name="Russ C."/>
            <person name="Tyler B."/>
            <person name="Panabieres F."/>
            <person name="Shan W."/>
            <person name="Tripathy S."/>
            <person name="Grunwald N."/>
            <person name="Machado M."/>
            <person name="Johnson C.S."/>
            <person name="Arredondo F."/>
            <person name="Hong C."/>
            <person name="Coffey M."/>
            <person name="Young S.K."/>
            <person name="Zeng Q."/>
            <person name="Gargeya S."/>
            <person name="Fitzgerald M."/>
            <person name="Abouelleil A."/>
            <person name="Alvarado L."/>
            <person name="Chapman S.B."/>
            <person name="Gainer-Dewar J."/>
            <person name="Goldberg J."/>
            <person name="Griggs A."/>
            <person name="Gujja S."/>
            <person name="Hansen M."/>
            <person name="Howarth C."/>
            <person name="Imamovic A."/>
            <person name="Ireland A."/>
            <person name="Larimer J."/>
            <person name="McCowan C."/>
            <person name="Murphy C."/>
            <person name="Pearson M."/>
            <person name="Poon T.W."/>
            <person name="Priest M."/>
            <person name="Roberts A."/>
            <person name="Saif S."/>
            <person name="Shea T."/>
            <person name="Sykes S."/>
            <person name="Wortman J."/>
            <person name="Nusbaum C."/>
            <person name="Birren B."/>
        </authorList>
    </citation>
    <scope>NUCLEOTIDE SEQUENCE [LARGE SCALE GENOMIC DNA]</scope>
    <source>
        <strain evidence="1">IAC_01/95</strain>
    </source>
</reference>
<name>W2NRB6_PHYNI</name>